<comment type="caution">
    <text evidence="2">The sequence shown here is derived from an EMBL/GenBank/DDBJ whole genome shotgun (WGS) entry which is preliminary data.</text>
</comment>
<accession>A0ABD0KYL5</accession>
<evidence type="ECO:0000313" key="2">
    <source>
        <dbReference type="EMBL" id="KAK7491904.1"/>
    </source>
</evidence>
<gene>
    <name evidence="2" type="ORF">BaRGS_00016923</name>
</gene>
<keyword evidence="3" id="KW-1185">Reference proteome</keyword>
<name>A0ABD0KYL5_9CAEN</name>
<reference evidence="2 3" key="1">
    <citation type="journal article" date="2023" name="Sci. Data">
        <title>Genome assembly of the Korean intertidal mud-creeper Batillaria attramentaria.</title>
        <authorList>
            <person name="Patra A.K."/>
            <person name="Ho P.T."/>
            <person name="Jun S."/>
            <person name="Lee S.J."/>
            <person name="Kim Y."/>
            <person name="Won Y.J."/>
        </authorList>
    </citation>
    <scope>NUCLEOTIDE SEQUENCE [LARGE SCALE GENOMIC DNA]</scope>
    <source>
        <strain evidence="2">Wonlab-2016</strain>
    </source>
</reference>
<dbReference type="Proteomes" id="UP001519460">
    <property type="component" value="Unassembled WGS sequence"/>
</dbReference>
<organism evidence="2 3">
    <name type="scientific">Batillaria attramentaria</name>
    <dbReference type="NCBI Taxonomy" id="370345"/>
    <lineage>
        <taxon>Eukaryota</taxon>
        <taxon>Metazoa</taxon>
        <taxon>Spiralia</taxon>
        <taxon>Lophotrochozoa</taxon>
        <taxon>Mollusca</taxon>
        <taxon>Gastropoda</taxon>
        <taxon>Caenogastropoda</taxon>
        <taxon>Sorbeoconcha</taxon>
        <taxon>Cerithioidea</taxon>
        <taxon>Batillariidae</taxon>
        <taxon>Batillaria</taxon>
    </lineage>
</organism>
<proteinExistence type="predicted"/>
<evidence type="ECO:0000313" key="3">
    <source>
        <dbReference type="Proteomes" id="UP001519460"/>
    </source>
</evidence>
<evidence type="ECO:0000256" key="1">
    <source>
        <dbReference type="SAM" id="MobiDB-lite"/>
    </source>
</evidence>
<dbReference type="AlphaFoldDB" id="A0ABD0KYL5"/>
<dbReference type="EMBL" id="JACVVK020000109">
    <property type="protein sequence ID" value="KAK7491904.1"/>
    <property type="molecule type" value="Genomic_DNA"/>
</dbReference>
<protein>
    <submittedName>
        <fullName evidence="2">Uncharacterized protein</fullName>
    </submittedName>
</protein>
<sequence length="132" mass="14583">MDDRSRVTCTARQVCMGVQQRVIAFRLAGYCMWIKWGGVWIKWQSVMMAWNGSTASLITVPTLATSEPGRWWDCTAERGATPFCEVDCLTGPQPGIKPPTYPGDEGQPRFQASTETLTRAGKTNAAGAEEHR</sequence>
<feature type="region of interest" description="Disordered" evidence="1">
    <location>
        <begin position="95"/>
        <end position="132"/>
    </location>
</feature>